<keyword evidence="5" id="KW-1278">Translocase</keyword>
<feature type="transmembrane region" description="Helical" evidence="11">
    <location>
        <begin position="218"/>
        <end position="247"/>
    </location>
</feature>
<feature type="transmembrane region" description="Helical" evidence="11">
    <location>
        <begin position="21"/>
        <end position="38"/>
    </location>
</feature>
<sequence>MAETHAKNHDYHLLDPSPWPIVGAVSAFVLAVGTVQFFVTHKAGASEPLWLLPGIILVLFTMIAWWSDVIKEGRQNEHTPVVQLHFRYGMILFIASEVMFFVAWFWAYFDVALYPDDAVTYARTAVTGGVWPPVPSTDTDVAGLGWFANTYNPWGLPLVNTLILLLSGTTVTYAHHALLENDRKGVIRGLIATVILGMIFTAGQVYEYIHAGFGFGDHIYGSTFFMATGFHGFHVIVGTIFLAVCLFRAWGGAFTPERHFGFEAAAWYWHFVDVVWLFLFASIYIWGAGADYPAH</sequence>
<comment type="subcellular location">
    <subcellularLocation>
        <location evidence="10">Cell membrane</location>
        <topology evidence="10">Multi-pass membrane protein</topology>
    </subcellularLocation>
    <subcellularLocation>
        <location evidence="1">Membrane</location>
        <topology evidence="1">Multi-pass membrane protein</topology>
    </subcellularLocation>
</comment>
<evidence type="ECO:0000256" key="2">
    <source>
        <dbReference type="ARBA" id="ARBA00010581"/>
    </source>
</evidence>
<dbReference type="InterPro" id="IPR013833">
    <property type="entry name" value="Cyt_c_oxidase_su3_a-hlx"/>
</dbReference>
<evidence type="ECO:0000256" key="3">
    <source>
        <dbReference type="ARBA" id="ARBA00012949"/>
    </source>
</evidence>
<feature type="transmembrane region" description="Helical" evidence="11">
    <location>
        <begin position="186"/>
        <end position="206"/>
    </location>
</feature>
<evidence type="ECO:0000256" key="9">
    <source>
        <dbReference type="ARBA" id="ARBA00031625"/>
    </source>
</evidence>
<evidence type="ECO:0000313" key="14">
    <source>
        <dbReference type="Proteomes" id="UP001597102"/>
    </source>
</evidence>
<dbReference type="Gene3D" id="1.20.120.80">
    <property type="entry name" value="Cytochrome c oxidase, subunit III, four-helix bundle"/>
    <property type="match status" value="1"/>
</dbReference>
<feature type="transmembrane region" description="Helical" evidence="11">
    <location>
        <begin position="88"/>
        <end position="109"/>
    </location>
</feature>
<organism evidence="13 14">
    <name type="scientific">Methyloligella solikamskensis</name>
    <dbReference type="NCBI Taxonomy" id="1177756"/>
    <lineage>
        <taxon>Bacteria</taxon>
        <taxon>Pseudomonadati</taxon>
        <taxon>Pseudomonadota</taxon>
        <taxon>Alphaproteobacteria</taxon>
        <taxon>Hyphomicrobiales</taxon>
        <taxon>Hyphomicrobiaceae</taxon>
        <taxon>Methyloligella</taxon>
    </lineage>
</organism>
<dbReference type="InterPro" id="IPR024791">
    <property type="entry name" value="Cyt_c/ubiquinol_Oxase_su3"/>
</dbReference>
<comment type="caution">
    <text evidence="13">The sequence shown here is derived from an EMBL/GenBank/DDBJ whole genome shotgun (WGS) entry which is preliminary data.</text>
</comment>
<feature type="transmembrane region" description="Helical" evidence="11">
    <location>
        <begin position="154"/>
        <end position="174"/>
    </location>
</feature>
<evidence type="ECO:0000256" key="1">
    <source>
        <dbReference type="ARBA" id="ARBA00004141"/>
    </source>
</evidence>
<keyword evidence="14" id="KW-1185">Reference proteome</keyword>
<dbReference type="CDD" id="cd01665">
    <property type="entry name" value="Cyt_c_Oxidase_III"/>
    <property type="match status" value="1"/>
</dbReference>
<feature type="transmembrane region" description="Helical" evidence="11">
    <location>
        <begin position="50"/>
        <end position="67"/>
    </location>
</feature>
<protein>
    <recommendedName>
        <fullName evidence="3">cytochrome-c oxidase</fullName>
        <ecNumber evidence="3">7.1.1.9</ecNumber>
    </recommendedName>
    <alternativeName>
        <fullName evidence="8">Cytochrome aa3 subunit 3</fullName>
    </alternativeName>
    <alternativeName>
        <fullName evidence="9">Cytochrome c oxidase polypeptide III</fullName>
    </alternativeName>
</protein>
<name>A0ABW3JDL8_9HYPH</name>
<evidence type="ECO:0000256" key="6">
    <source>
        <dbReference type="ARBA" id="ARBA00022989"/>
    </source>
</evidence>
<gene>
    <name evidence="13" type="ORF">ACFQ2F_14845</name>
</gene>
<evidence type="ECO:0000256" key="10">
    <source>
        <dbReference type="RuleBase" id="RU003376"/>
    </source>
</evidence>
<evidence type="ECO:0000256" key="4">
    <source>
        <dbReference type="ARBA" id="ARBA00022692"/>
    </source>
</evidence>
<reference evidence="14" key="1">
    <citation type="journal article" date="2019" name="Int. J. Syst. Evol. Microbiol.">
        <title>The Global Catalogue of Microorganisms (GCM) 10K type strain sequencing project: providing services to taxonomists for standard genome sequencing and annotation.</title>
        <authorList>
            <consortium name="The Broad Institute Genomics Platform"/>
            <consortium name="The Broad Institute Genome Sequencing Center for Infectious Disease"/>
            <person name="Wu L."/>
            <person name="Ma J."/>
        </authorList>
    </citation>
    <scope>NUCLEOTIDE SEQUENCE [LARGE SCALE GENOMIC DNA]</scope>
    <source>
        <strain evidence="14">CCUG 61697</strain>
    </source>
</reference>
<dbReference type="EC" id="7.1.1.9" evidence="3"/>
<dbReference type="InterPro" id="IPR000298">
    <property type="entry name" value="Cyt_c_oxidase-like_su3"/>
</dbReference>
<evidence type="ECO:0000259" key="12">
    <source>
        <dbReference type="PROSITE" id="PS50253"/>
    </source>
</evidence>
<dbReference type="InterPro" id="IPR033945">
    <property type="entry name" value="Cyt_c_oxase_su3_dom"/>
</dbReference>
<dbReference type="InterPro" id="IPR035973">
    <property type="entry name" value="Cyt_c_oxidase_su3-like_sf"/>
</dbReference>
<dbReference type="RefSeq" id="WP_379091397.1">
    <property type="nucleotide sequence ID" value="NZ_JBHTJO010000002.1"/>
</dbReference>
<keyword evidence="6 11" id="KW-1133">Transmembrane helix</keyword>
<keyword evidence="4 10" id="KW-0812">Transmembrane</keyword>
<proteinExistence type="inferred from homology"/>
<keyword evidence="7 11" id="KW-0472">Membrane</keyword>
<dbReference type="PANTHER" id="PTHR11403">
    <property type="entry name" value="CYTOCHROME C OXIDASE SUBUNIT III"/>
    <property type="match status" value="1"/>
</dbReference>
<accession>A0ABW3JDL8</accession>
<feature type="transmembrane region" description="Helical" evidence="11">
    <location>
        <begin position="267"/>
        <end position="287"/>
    </location>
</feature>
<evidence type="ECO:0000256" key="7">
    <source>
        <dbReference type="ARBA" id="ARBA00023136"/>
    </source>
</evidence>
<dbReference type="Proteomes" id="UP001597102">
    <property type="component" value="Unassembled WGS sequence"/>
</dbReference>
<dbReference type="EMBL" id="JBHTJO010000002">
    <property type="protein sequence ID" value="MFD0988374.1"/>
    <property type="molecule type" value="Genomic_DNA"/>
</dbReference>
<dbReference type="PROSITE" id="PS50253">
    <property type="entry name" value="COX3"/>
    <property type="match status" value="1"/>
</dbReference>
<dbReference type="Pfam" id="PF00510">
    <property type="entry name" value="COX3"/>
    <property type="match status" value="1"/>
</dbReference>
<evidence type="ECO:0000256" key="5">
    <source>
        <dbReference type="ARBA" id="ARBA00022967"/>
    </source>
</evidence>
<evidence type="ECO:0000313" key="13">
    <source>
        <dbReference type="EMBL" id="MFD0988374.1"/>
    </source>
</evidence>
<comment type="similarity">
    <text evidence="2 10">Belongs to the cytochrome c oxidase subunit 3 family.</text>
</comment>
<dbReference type="PANTHER" id="PTHR11403:SF7">
    <property type="entry name" value="CYTOCHROME C OXIDASE SUBUNIT 3"/>
    <property type="match status" value="1"/>
</dbReference>
<dbReference type="Gene3D" id="1.10.287.70">
    <property type="match status" value="1"/>
</dbReference>
<evidence type="ECO:0000256" key="11">
    <source>
        <dbReference type="SAM" id="Phobius"/>
    </source>
</evidence>
<feature type="domain" description="Heme-copper oxidase subunit III family profile" evidence="12">
    <location>
        <begin position="7"/>
        <end position="288"/>
    </location>
</feature>
<evidence type="ECO:0000256" key="8">
    <source>
        <dbReference type="ARBA" id="ARBA00031400"/>
    </source>
</evidence>
<dbReference type="SUPFAM" id="SSF81452">
    <property type="entry name" value="Cytochrome c oxidase subunit III-like"/>
    <property type="match status" value="1"/>
</dbReference>